<dbReference type="EMBL" id="JAUUUS010000055">
    <property type="protein sequence ID" value="MDP1447350.1"/>
    <property type="molecule type" value="Genomic_DNA"/>
</dbReference>
<organism evidence="3 4">
    <name type="scientific">Acinetobacter lwoffii</name>
    <dbReference type="NCBI Taxonomy" id="28090"/>
    <lineage>
        <taxon>Bacteria</taxon>
        <taxon>Pseudomonadati</taxon>
        <taxon>Pseudomonadota</taxon>
        <taxon>Gammaproteobacteria</taxon>
        <taxon>Moraxellales</taxon>
        <taxon>Moraxellaceae</taxon>
        <taxon>Acinetobacter</taxon>
    </lineage>
</organism>
<dbReference type="Proteomes" id="UP000509126">
    <property type="component" value="Chromosome"/>
</dbReference>
<evidence type="ECO:0000313" key="4">
    <source>
        <dbReference type="Proteomes" id="UP000509126"/>
    </source>
</evidence>
<dbReference type="Proteomes" id="UP001262767">
    <property type="component" value="Unassembled WGS sequence"/>
</dbReference>
<reference evidence="2" key="3">
    <citation type="submission" date="2023-07" db="EMBL/GenBank/DDBJ databases">
        <title>Sorghum-associated microbial communities from plants grown in Nebraska, USA.</title>
        <authorList>
            <person name="Schachtman D."/>
        </authorList>
    </citation>
    <scope>NUCLEOTIDE SEQUENCE</scope>
    <source>
        <strain evidence="2">BE44</strain>
    </source>
</reference>
<evidence type="ECO:0000313" key="2">
    <source>
        <dbReference type="EMBL" id="MDR6629890.1"/>
    </source>
</evidence>
<sequence length="89" mass="10244">MEVVRYLHHSDLLLEDEEGVVIIGGSRYVLSVGDKVVLKKMLEQDKKLYQIDISFASNNHSSTYEDECVVKFQGCRDSYQQYLNSTTVH</sequence>
<name>A0A2K8UQZ1_ACILW</name>
<dbReference type="STRING" id="28090.GCA_002119785_02584"/>
<dbReference type="EMBL" id="CP054803">
    <property type="protein sequence ID" value="QKU21388.1"/>
    <property type="molecule type" value="Genomic_DNA"/>
</dbReference>
<dbReference type="Proteomes" id="UP001242129">
    <property type="component" value="Unassembled WGS sequence"/>
</dbReference>
<protein>
    <submittedName>
        <fullName evidence="3">Uncharacterized protein</fullName>
    </submittedName>
</protein>
<gene>
    <name evidence="3" type="ORF">FOB19_08210</name>
    <name evidence="2" type="ORF">J2X86_001942</name>
    <name evidence="1" type="ORF">Q8G51_05845</name>
</gene>
<reference evidence="1" key="2">
    <citation type="submission" date="2023-07" db="EMBL/GenBank/DDBJ databases">
        <title>Dynamics of blaOXA-23 gene transmission in Acinetobacter spp. from contaminated veterinary surfaces.</title>
        <authorList>
            <person name="Moreira Da Silva J."/>
            <person name="Menezes J."/>
            <person name="Fernandes L."/>
            <person name="Marques C."/>
            <person name="Amaral A."/>
            <person name="Timofte D."/>
            <person name="Pomba C."/>
        </authorList>
    </citation>
    <scope>NUCLEOTIDE SEQUENCE</scope>
    <source>
        <strain evidence="1">CMVB11Z4A1</strain>
    </source>
</reference>
<accession>A0A2K8UQZ1</accession>
<dbReference type="EMBL" id="JAVDSC010000007">
    <property type="protein sequence ID" value="MDR6629890.1"/>
    <property type="molecule type" value="Genomic_DNA"/>
</dbReference>
<proteinExistence type="predicted"/>
<evidence type="ECO:0000313" key="3">
    <source>
        <dbReference type="EMBL" id="QKU21388.1"/>
    </source>
</evidence>
<dbReference type="RefSeq" id="WP_005103439.1">
    <property type="nucleotide sequence ID" value="NZ_CAYTBE010000014.1"/>
</dbReference>
<dbReference type="AlphaFoldDB" id="A0A2K8UQZ1"/>
<evidence type="ECO:0000313" key="1">
    <source>
        <dbReference type="EMBL" id="MDP1447350.1"/>
    </source>
</evidence>
<reference evidence="3 4" key="1">
    <citation type="submission" date="2019-11" db="EMBL/GenBank/DDBJ databases">
        <title>FDA dAtabase for Regulatory Grade micrObial Sequences (FDA-ARGOS): Supporting development and validation of Infectious Disease Dx tests.</title>
        <authorList>
            <person name="Patel R."/>
            <person name="Rucinski S."/>
            <person name="Tallon L."/>
            <person name="Sadzewicz L."/>
            <person name="Vavikolanu K."/>
            <person name="Mehta A."/>
            <person name="Aluvathingal J."/>
            <person name="Nadendla S."/>
            <person name="Nandy P."/>
            <person name="Geyer C."/>
            <person name="Yan Y."/>
            <person name="Sichtig H."/>
        </authorList>
    </citation>
    <scope>NUCLEOTIDE SEQUENCE [LARGE SCALE GENOMIC DNA]</scope>
    <source>
        <strain evidence="3 4">FDAARGOS_557</strain>
    </source>
</reference>